<keyword evidence="2" id="KW-1185">Reference proteome</keyword>
<evidence type="ECO:0000313" key="1">
    <source>
        <dbReference type="EMBL" id="CAH1403157.1"/>
    </source>
</evidence>
<evidence type="ECO:0000313" key="2">
    <source>
        <dbReference type="Proteomes" id="UP001152798"/>
    </source>
</evidence>
<dbReference type="EMBL" id="OV725081">
    <property type="protein sequence ID" value="CAH1403157.1"/>
    <property type="molecule type" value="Genomic_DNA"/>
</dbReference>
<dbReference type="Proteomes" id="UP001152798">
    <property type="component" value="Chromosome 5"/>
</dbReference>
<reference evidence="1" key="1">
    <citation type="submission" date="2022-01" db="EMBL/GenBank/DDBJ databases">
        <authorList>
            <person name="King R."/>
        </authorList>
    </citation>
    <scope>NUCLEOTIDE SEQUENCE</scope>
</reference>
<organism evidence="1 2">
    <name type="scientific">Nezara viridula</name>
    <name type="common">Southern green stink bug</name>
    <name type="synonym">Cimex viridulus</name>
    <dbReference type="NCBI Taxonomy" id="85310"/>
    <lineage>
        <taxon>Eukaryota</taxon>
        <taxon>Metazoa</taxon>
        <taxon>Ecdysozoa</taxon>
        <taxon>Arthropoda</taxon>
        <taxon>Hexapoda</taxon>
        <taxon>Insecta</taxon>
        <taxon>Pterygota</taxon>
        <taxon>Neoptera</taxon>
        <taxon>Paraneoptera</taxon>
        <taxon>Hemiptera</taxon>
        <taxon>Heteroptera</taxon>
        <taxon>Panheteroptera</taxon>
        <taxon>Pentatomomorpha</taxon>
        <taxon>Pentatomoidea</taxon>
        <taxon>Pentatomidae</taxon>
        <taxon>Pentatominae</taxon>
        <taxon>Nezara</taxon>
    </lineage>
</organism>
<dbReference type="AlphaFoldDB" id="A0A9P0HK50"/>
<protein>
    <submittedName>
        <fullName evidence="1">Uncharacterized protein</fullName>
    </submittedName>
</protein>
<name>A0A9P0HK50_NEZVI</name>
<gene>
    <name evidence="1" type="ORF">NEZAVI_LOCUS11812</name>
</gene>
<accession>A0A9P0HK50</accession>
<sequence>MPIGYQEFCIPSRGNISSSGPRARCSFDLRTKTRDTCFFGGLKERMAGFIDVTRYNIRRSLPASPSKLTLYNIPILHINKELHT</sequence>
<proteinExistence type="predicted"/>